<proteinExistence type="inferred from homology"/>
<feature type="transmembrane region" description="Helical" evidence="8">
    <location>
        <begin position="482"/>
        <end position="499"/>
    </location>
</feature>
<feature type="transmembrane region" description="Helical" evidence="8">
    <location>
        <begin position="457"/>
        <end position="475"/>
    </location>
</feature>
<evidence type="ECO:0000256" key="5">
    <source>
        <dbReference type="ARBA" id="ARBA00022989"/>
    </source>
</evidence>
<dbReference type="GO" id="GO:0016758">
    <property type="term" value="F:hexosyltransferase activity"/>
    <property type="evidence" value="ECO:0007669"/>
    <property type="project" value="InterPro"/>
</dbReference>
<evidence type="ECO:0000256" key="8">
    <source>
        <dbReference type="SAM" id="Phobius"/>
    </source>
</evidence>
<evidence type="ECO:0000313" key="9">
    <source>
        <dbReference type="EMBL" id="STQ86245.1"/>
    </source>
</evidence>
<dbReference type="EMBL" id="JRPD02000001">
    <property type="protein sequence ID" value="TLE01628.1"/>
    <property type="molecule type" value="Genomic_DNA"/>
</dbReference>
<keyword evidence="4 8" id="KW-0812">Transmembrane</keyword>
<dbReference type="InterPro" id="IPR018584">
    <property type="entry name" value="GT87"/>
</dbReference>
<reference evidence="10 11" key="1">
    <citation type="journal article" date="2014" name="Genome Announc.">
        <title>Draft genome sequences of eight enterohepatic helicobacter species isolated from both laboratory and wild rodents.</title>
        <authorList>
            <person name="Sheh A."/>
            <person name="Shen Z."/>
            <person name="Fox J.G."/>
        </authorList>
    </citation>
    <scope>NUCLEOTIDE SEQUENCE [LARGE SCALE GENOMIC DNA]</scope>
    <source>
        <strain evidence="10 11">ST1</strain>
    </source>
</reference>
<organism evidence="9 12">
    <name type="scientific">Helicobacter muridarum</name>
    <dbReference type="NCBI Taxonomy" id="216"/>
    <lineage>
        <taxon>Bacteria</taxon>
        <taxon>Pseudomonadati</taxon>
        <taxon>Campylobacterota</taxon>
        <taxon>Epsilonproteobacteria</taxon>
        <taxon>Campylobacterales</taxon>
        <taxon>Helicobacteraceae</taxon>
        <taxon>Helicobacter</taxon>
    </lineage>
</organism>
<evidence type="ECO:0000256" key="3">
    <source>
        <dbReference type="ARBA" id="ARBA00022679"/>
    </source>
</evidence>
<feature type="transmembrane region" description="Helical" evidence="8">
    <location>
        <begin position="115"/>
        <end position="132"/>
    </location>
</feature>
<evidence type="ECO:0000313" key="11">
    <source>
        <dbReference type="Proteomes" id="UP000029922"/>
    </source>
</evidence>
<keyword evidence="5 8" id="KW-1133">Transmembrane helix</keyword>
<evidence type="ECO:0000256" key="7">
    <source>
        <dbReference type="ARBA" id="ARBA00024033"/>
    </source>
</evidence>
<comment type="similarity">
    <text evidence="7">Belongs to the glycosyltransferase 87 family.</text>
</comment>
<dbReference type="RefSeq" id="WP_052089960.1">
    <property type="nucleotide sequence ID" value="NZ_FZML01000010.1"/>
</dbReference>
<feature type="transmembrane region" description="Helical" evidence="8">
    <location>
        <begin position="291"/>
        <end position="310"/>
    </location>
</feature>
<sequence>MRYISIFFIILLCACSLIRIKNAPIVIKEQGNTPATFHAVVETSGYSGIFKELSRSNIYLFHIYTQNLKESSSNLDSIYIHESQSFNVYITSSKKLAPKQRIGYIDYEVKLTKKGALIICTIWIICLLIVMLRNDYKNKTKAKIYPRCQMAKLEYMGKIFTNTKQNLALIPSLSFRELCNKIHIAITRLENSNISLHLLLVWFAFIIFCIFFYTDSIIIRDGGAYLGSNDSGDMQWYPAVQLFGLHGLQQSLNPYYETLNGNYFLANKPNYAHLLYVIMYPFAMLEYDVAKIWYCAFNNLCIIITCYLFYREILKRQIPFTYFAIFTMLFFLSEVYAAAIYRGNIPLVIALFVTLAFIYRHNPIICGICLSIVCVKYTFGIPLIIGFLLARFYVAACLACIIHIVVIATFAWHFNIGFIESLFLPILVGREHASSMIIDILSLARTTFSGLNLKNPFVYLLIACFIIWTYCTIKFKTSKETIILSSIVISFCLFQHHIYDYTLVICLAFIGLFACSGLRFFILICYCLYILIYMDFNFYTFGRFEALCYSSLLYAYAIYIVCKKEESCLNKS</sequence>
<feature type="transmembrane region" description="Helical" evidence="8">
    <location>
        <begin position="322"/>
        <end position="341"/>
    </location>
</feature>
<feature type="transmembrane region" description="Helical" evidence="8">
    <location>
        <begin position="194"/>
        <end position="213"/>
    </location>
</feature>
<protein>
    <submittedName>
        <fullName evidence="10">DUF2029 domain-containing protein</fullName>
    </submittedName>
    <submittedName>
        <fullName evidence="9">Protein of uncharacterized function (DUF2029)</fullName>
    </submittedName>
</protein>
<dbReference type="EMBL" id="UGJE01000002">
    <property type="protein sequence ID" value="STQ86245.1"/>
    <property type="molecule type" value="Genomic_DNA"/>
</dbReference>
<dbReference type="Proteomes" id="UP000255139">
    <property type="component" value="Unassembled WGS sequence"/>
</dbReference>
<name>A0A377PUC6_9HELI</name>
<dbReference type="Proteomes" id="UP000029922">
    <property type="component" value="Unassembled WGS sequence"/>
</dbReference>
<feature type="transmembrane region" description="Helical" evidence="8">
    <location>
        <begin position="544"/>
        <end position="561"/>
    </location>
</feature>
<keyword evidence="3" id="KW-0808">Transferase</keyword>
<keyword evidence="2" id="KW-1003">Cell membrane</keyword>
<evidence type="ECO:0000256" key="4">
    <source>
        <dbReference type="ARBA" id="ARBA00022692"/>
    </source>
</evidence>
<feature type="transmembrane region" description="Helical" evidence="8">
    <location>
        <begin position="505"/>
        <end position="532"/>
    </location>
</feature>
<feature type="transmembrane region" description="Helical" evidence="8">
    <location>
        <begin position="347"/>
        <end position="375"/>
    </location>
</feature>
<evidence type="ECO:0000256" key="1">
    <source>
        <dbReference type="ARBA" id="ARBA00004651"/>
    </source>
</evidence>
<gene>
    <name evidence="10" type="ORF">LS73_000345</name>
    <name evidence="9" type="ORF">NCTC12714_01049</name>
</gene>
<keyword evidence="12" id="KW-1185">Reference proteome</keyword>
<evidence type="ECO:0000256" key="6">
    <source>
        <dbReference type="ARBA" id="ARBA00023136"/>
    </source>
</evidence>
<dbReference type="GO" id="GO:0005886">
    <property type="term" value="C:plasma membrane"/>
    <property type="evidence" value="ECO:0007669"/>
    <property type="project" value="UniProtKB-SubCell"/>
</dbReference>
<dbReference type="PROSITE" id="PS51257">
    <property type="entry name" value="PROKAR_LIPOPROTEIN"/>
    <property type="match status" value="1"/>
</dbReference>
<feature type="transmembrane region" description="Helical" evidence="8">
    <location>
        <begin position="387"/>
        <end position="414"/>
    </location>
</feature>
<comment type="subcellular location">
    <subcellularLocation>
        <location evidence="1">Cell membrane</location>
        <topology evidence="1">Multi-pass membrane protein</topology>
    </subcellularLocation>
</comment>
<dbReference type="AlphaFoldDB" id="A0A377PUC6"/>
<evidence type="ECO:0000313" key="10">
    <source>
        <dbReference type="EMBL" id="TLE01628.1"/>
    </source>
</evidence>
<dbReference type="OrthoDB" id="5320941at2"/>
<keyword evidence="6 8" id="KW-0472">Membrane</keyword>
<reference evidence="9 12" key="2">
    <citation type="submission" date="2018-06" db="EMBL/GenBank/DDBJ databases">
        <authorList>
            <consortium name="Pathogen Informatics"/>
            <person name="Doyle S."/>
        </authorList>
    </citation>
    <scope>NUCLEOTIDE SEQUENCE [LARGE SCALE GENOMIC DNA]</scope>
    <source>
        <strain evidence="9 12">NCTC12714</strain>
    </source>
</reference>
<evidence type="ECO:0000256" key="2">
    <source>
        <dbReference type="ARBA" id="ARBA00022475"/>
    </source>
</evidence>
<dbReference type="Pfam" id="PF09594">
    <property type="entry name" value="GT87"/>
    <property type="match status" value="1"/>
</dbReference>
<accession>A0A377PUC6</accession>
<evidence type="ECO:0000313" key="12">
    <source>
        <dbReference type="Proteomes" id="UP000255139"/>
    </source>
</evidence>